<dbReference type="Ensembl" id="ENSCSRT00000014415.1">
    <property type="protein sequence ID" value="ENSCSRP00000013837.1"/>
    <property type="gene ID" value="ENSCSRG00000010545.1"/>
</dbReference>
<reference evidence="2" key="1">
    <citation type="submission" date="2025-05" db="UniProtKB">
        <authorList>
            <consortium name="Ensembl"/>
        </authorList>
    </citation>
    <scope>IDENTIFICATION</scope>
</reference>
<evidence type="ECO:0000259" key="1">
    <source>
        <dbReference type="PROSITE" id="PS50824"/>
    </source>
</evidence>
<proteinExistence type="predicted"/>
<feature type="domain" description="Pyrin" evidence="1">
    <location>
        <begin position="1"/>
        <end position="93"/>
    </location>
</feature>
<dbReference type="Ensembl" id="ENSCSRT00000009538.1">
    <property type="protein sequence ID" value="ENSCSRP00000009221.1"/>
    <property type="gene ID" value="ENSCSRG00000006897.1"/>
</dbReference>
<organism evidence="2 3">
    <name type="scientific">Chelydra serpentina</name>
    <name type="common">Snapping turtle</name>
    <name type="synonym">Testudo serpentina</name>
    <dbReference type="NCBI Taxonomy" id="8475"/>
    <lineage>
        <taxon>Eukaryota</taxon>
        <taxon>Metazoa</taxon>
        <taxon>Chordata</taxon>
        <taxon>Craniata</taxon>
        <taxon>Vertebrata</taxon>
        <taxon>Euteleostomi</taxon>
        <taxon>Archelosauria</taxon>
        <taxon>Testudinata</taxon>
        <taxon>Testudines</taxon>
        <taxon>Cryptodira</taxon>
        <taxon>Durocryptodira</taxon>
        <taxon>Americhelydia</taxon>
        <taxon>Chelydroidea</taxon>
        <taxon>Chelydridae</taxon>
        <taxon>Chelydra</taxon>
    </lineage>
</organism>
<dbReference type="SMART" id="SM01289">
    <property type="entry name" value="PYRIN"/>
    <property type="match status" value="1"/>
</dbReference>
<dbReference type="AlphaFoldDB" id="A0A8C3S3S3"/>
<sequence length="122" mass="13615">MENQSRISDLLQSALDNLLEEDFKRFKDKLSHCAFKGKGNIPPGWLENANKIDTKNRLMKFYGAEAAVDVTIDIFTQIYLRDAAAKLREEREKACNSPSEEIPSVGVSPVGVEPTELCRGSV</sequence>
<dbReference type="Proteomes" id="UP000694403">
    <property type="component" value="Unplaced"/>
</dbReference>
<dbReference type="Pfam" id="PF02758">
    <property type="entry name" value="PYRIN"/>
    <property type="match status" value="1"/>
</dbReference>
<protein>
    <recommendedName>
        <fullName evidence="1">Pyrin domain-containing protein</fullName>
    </recommendedName>
</protein>
<evidence type="ECO:0000313" key="2">
    <source>
        <dbReference type="Ensembl" id="ENSCSRP00000009221.1"/>
    </source>
</evidence>
<dbReference type="SUPFAM" id="SSF47986">
    <property type="entry name" value="DEATH domain"/>
    <property type="match status" value="1"/>
</dbReference>
<evidence type="ECO:0000313" key="3">
    <source>
        <dbReference type="Proteomes" id="UP000694403"/>
    </source>
</evidence>
<dbReference type="InterPro" id="IPR004020">
    <property type="entry name" value="DAPIN"/>
</dbReference>
<dbReference type="CDD" id="cd08321">
    <property type="entry name" value="Pyrin_ASC-like"/>
    <property type="match status" value="1"/>
</dbReference>
<dbReference type="PROSITE" id="PS50824">
    <property type="entry name" value="DAPIN"/>
    <property type="match status" value="1"/>
</dbReference>
<dbReference type="Gene3D" id="1.10.533.10">
    <property type="entry name" value="Death Domain, Fas"/>
    <property type="match status" value="1"/>
</dbReference>
<keyword evidence="3" id="KW-1185">Reference proteome</keyword>
<dbReference type="InterPro" id="IPR011029">
    <property type="entry name" value="DEATH-like_dom_sf"/>
</dbReference>
<accession>A0A8C3S3S3</accession>
<name>A0A8C3S3S3_CHESE</name>